<proteinExistence type="inferred from homology"/>
<evidence type="ECO:0000256" key="7">
    <source>
        <dbReference type="ARBA" id="ARBA00025232"/>
    </source>
</evidence>
<dbReference type="AlphaFoldDB" id="A0A813QRQ8"/>
<evidence type="ECO:0000256" key="5">
    <source>
        <dbReference type="ARBA" id="ARBA00023163"/>
    </source>
</evidence>
<dbReference type="InterPro" id="IPR011039">
    <property type="entry name" value="TFIIF_interaction"/>
</dbReference>
<feature type="compositionally biased region" description="Acidic residues" evidence="9">
    <location>
        <begin position="488"/>
        <end position="512"/>
    </location>
</feature>
<keyword evidence="5 8" id="KW-0804">Transcription</keyword>
<dbReference type="InterPro" id="IPR008851">
    <property type="entry name" value="TFIIF-alpha"/>
</dbReference>
<dbReference type="OrthoDB" id="76676at2759"/>
<feature type="region of interest" description="Disordered" evidence="9">
    <location>
        <begin position="378"/>
        <end position="667"/>
    </location>
</feature>
<comment type="similarity">
    <text evidence="2 8">Belongs to the TFIIF alpha subunit family.</text>
</comment>
<dbReference type="EMBL" id="CAJNOJ010000008">
    <property type="protein sequence ID" value="CAF0770768.1"/>
    <property type="molecule type" value="Genomic_DNA"/>
</dbReference>
<dbReference type="GO" id="GO:0001096">
    <property type="term" value="F:TFIIF-class transcription factor complex binding"/>
    <property type="evidence" value="ECO:0007669"/>
    <property type="project" value="TreeGrafter"/>
</dbReference>
<dbReference type="GO" id="GO:0003677">
    <property type="term" value="F:DNA binding"/>
    <property type="evidence" value="ECO:0007669"/>
    <property type="project" value="UniProtKB-KW"/>
</dbReference>
<dbReference type="SUPFAM" id="SSF46785">
    <property type="entry name" value="Winged helix' DNA-binding domain"/>
    <property type="match status" value="1"/>
</dbReference>
<evidence type="ECO:0000256" key="3">
    <source>
        <dbReference type="ARBA" id="ARBA00023015"/>
    </source>
</evidence>
<dbReference type="GO" id="GO:0032968">
    <property type="term" value="P:positive regulation of transcription elongation by RNA polymerase II"/>
    <property type="evidence" value="ECO:0007669"/>
    <property type="project" value="InterPro"/>
</dbReference>
<feature type="compositionally biased region" description="Polar residues" evidence="9">
    <location>
        <begin position="615"/>
        <end position="626"/>
    </location>
</feature>
<evidence type="ECO:0000256" key="6">
    <source>
        <dbReference type="ARBA" id="ARBA00023242"/>
    </source>
</evidence>
<keyword evidence="3 8" id="KW-0805">Transcription regulation</keyword>
<dbReference type="Gene3D" id="1.10.10.10">
    <property type="entry name" value="Winged helix-like DNA-binding domain superfamily/Winged helix DNA-binding domain"/>
    <property type="match status" value="1"/>
</dbReference>
<feature type="compositionally biased region" description="Acidic residues" evidence="9">
    <location>
        <begin position="410"/>
        <end position="432"/>
    </location>
</feature>
<feature type="compositionally biased region" description="Basic residues" evidence="9">
    <location>
        <begin position="439"/>
        <end position="452"/>
    </location>
</feature>
<gene>
    <name evidence="10" type="ORF">EDS130_LOCUS3299</name>
</gene>
<evidence type="ECO:0000313" key="11">
    <source>
        <dbReference type="Proteomes" id="UP000663852"/>
    </source>
</evidence>
<dbReference type="PANTHER" id="PTHR13011">
    <property type="entry name" value="TFIIF-ALPHA"/>
    <property type="match status" value="1"/>
</dbReference>
<feature type="compositionally biased region" description="Acidic residues" evidence="9">
    <location>
        <begin position="542"/>
        <end position="568"/>
    </location>
</feature>
<sequence>MSVVYKIKLNINFRYTMQPNSNRPVFIVQPSNITHLNVRPTIITTGGQPIQPQFPQQQQQQQQQTQSQLVYQIPTVRQPTMPQQASTLYQVQQQQQQAQPRLVTSTPVYNSSHPQRFVTSPPQIITPNANMSPRLNTLQTTQRPLMTPTQATTVLLGPAAPKVSTPPTIVAAATPVPAPSPATTSPHPPGTKEFIVRVPKPQAQYGVMEFASGVSIDVKEWKSIQMQREINSYTYRPPTNLDQSNASSTTITTSLGVTLPKTGAGSEYGREQKEALKRKRYATKGTNMEDLPWVLTDRSSADKKWRHYRGMKKGGVTTNSSYYVFIQGKDGFEAFPVEDWYGFTPTNVYKTLDFDEAEKQFQERHKHHSKWYLMHKVKSENDPGDDGDNDDEKGKKKTGKGKRDFKLLDAEEWANDNEEEEDDDDDDGDVDGDNDKSNKKSKTGKKNSKKPKTAWTLSDEEEEDELAQKKAKKAKKAKSEKSDGQKEDSDDGDQEGYEVEYTSDELSSDEDGKDGAAEKYEIKGVDEEMKVVPDIEKKLEQMDENNGEIDFFDDDEEEEVPDMDDMEDEAGKGSGGDLNDFGKLFANDAIKEIESSSDDDDMDDSDDPDKESNEPVASSVNSQPIPSEQVKTEKGHKKAREEEMRAIKSKVMSLPTTPSNPTDAITEEKVRSLLQRKPMTIGELIQMFLPKLESQRTKELKDSIVQKLATVIKRLDLEEKIINKKKHIKLKST</sequence>
<dbReference type="GO" id="GO:0005674">
    <property type="term" value="C:transcription factor TFIIF complex"/>
    <property type="evidence" value="ECO:0007669"/>
    <property type="project" value="TreeGrafter"/>
</dbReference>
<dbReference type="PANTHER" id="PTHR13011:SF0">
    <property type="entry name" value="GENERAL TRANSCRIPTION FACTOR IIF SUBUNIT 1"/>
    <property type="match status" value="1"/>
</dbReference>
<evidence type="ECO:0000256" key="8">
    <source>
        <dbReference type="RuleBase" id="RU366044"/>
    </source>
</evidence>
<comment type="subcellular location">
    <subcellularLocation>
        <location evidence="1 8">Nucleus</location>
    </subcellularLocation>
</comment>
<dbReference type="Pfam" id="PF05793">
    <property type="entry name" value="TFIIF_alpha"/>
    <property type="match status" value="2"/>
</dbReference>
<dbReference type="Proteomes" id="UP000663852">
    <property type="component" value="Unassembled WGS sequence"/>
</dbReference>
<evidence type="ECO:0000313" key="10">
    <source>
        <dbReference type="EMBL" id="CAF0770768.1"/>
    </source>
</evidence>
<evidence type="ECO:0000256" key="2">
    <source>
        <dbReference type="ARBA" id="ARBA00005249"/>
    </source>
</evidence>
<organism evidence="10 11">
    <name type="scientific">Adineta ricciae</name>
    <name type="common">Rotifer</name>
    <dbReference type="NCBI Taxonomy" id="249248"/>
    <lineage>
        <taxon>Eukaryota</taxon>
        <taxon>Metazoa</taxon>
        <taxon>Spiralia</taxon>
        <taxon>Gnathifera</taxon>
        <taxon>Rotifera</taxon>
        <taxon>Eurotatoria</taxon>
        <taxon>Bdelloidea</taxon>
        <taxon>Adinetida</taxon>
        <taxon>Adinetidae</taxon>
        <taxon>Adineta</taxon>
    </lineage>
</organism>
<feature type="compositionally biased region" description="Acidic residues" evidence="9">
    <location>
        <begin position="595"/>
        <end position="609"/>
    </location>
</feature>
<feature type="compositionally biased region" description="Basic and acidic residues" evidence="9">
    <location>
        <begin position="477"/>
        <end position="487"/>
    </location>
</feature>
<evidence type="ECO:0000256" key="1">
    <source>
        <dbReference type="ARBA" id="ARBA00004123"/>
    </source>
</evidence>
<dbReference type="GO" id="GO:0006367">
    <property type="term" value="P:transcription initiation at RNA polymerase II promoter"/>
    <property type="evidence" value="ECO:0007669"/>
    <property type="project" value="InterPro"/>
</dbReference>
<comment type="function">
    <text evidence="7 8">TFIIF is a general transcription initiation factor that binds to RNA polymerase II and helps to recruit it to the initiation complex in collaboration with TFIIB. It promotes transcription elongation.</text>
</comment>
<dbReference type="GO" id="GO:0016251">
    <property type="term" value="F:RNA polymerase II general transcription initiation factor activity"/>
    <property type="evidence" value="ECO:0007669"/>
    <property type="project" value="TreeGrafter"/>
</dbReference>
<evidence type="ECO:0000256" key="4">
    <source>
        <dbReference type="ARBA" id="ARBA00023125"/>
    </source>
</evidence>
<accession>A0A813QRQ8</accession>
<dbReference type="SUPFAM" id="SSF50916">
    <property type="entry name" value="Rap30/74 interaction domains"/>
    <property type="match status" value="1"/>
</dbReference>
<comment type="caution">
    <text evidence="10">The sequence shown here is derived from an EMBL/GenBank/DDBJ whole genome shotgun (WGS) entry which is preliminary data.</text>
</comment>
<feature type="compositionally biased region" description="Polar residues" evidence="9">
    <location>
        <begin position="654"/>
        <end position="663"/>
    </location>
</feature>
<keyword evidence="4 8" id="KW-0238">DNA-binding</keyword>
<evidence type="ECO:0000256" key="9">
    <source>
        <dbReference type="SAM" id="MobiDB-lite"/>
    </source>
</evidence>
<keyword evidence="6 8" id="KW-0539">Nucleus</keyword>
<feature type="compositionally biased region" description="Acidic residues" evidence="9">
    <location>
        <begin position="382"/>
        <end position="391"/>
    </location>
</feature>
<protein>
    <recommendedName>
        <fullName evidence="8">Transcription initiation factor IIF subunit alpha</fullName>
    </recommendedName>
</protein>
<feature type="compositionally biased region" description="Basic and acidic residues" evidence="9">
    <location>
        <begin position="513"/>
        <end position="541"/>
    </location>
</feature>
<dbReference type="InterPro" id="IPR036388">
    <property type="entry name" value="WH-like_DNA-bd_sf"/>
</dbReference>
<dbReference type="InterPro" id="IPR036390">
    <property type="entry name" value="WH_DNA-bd_sf"/>
</dbReference>
<name>A0A813QRQ8_ADIRI</name>
<reference evidence="10" key="1">
    <citation type="submission" date="2021-02" db="EMBL/GenBank/DDBJ databases">
        <authorList>
            <person name="Nowell W R."/>
        </authorList>
    </citation>
    <scope>NUCLEOTIDE SEQUENCE</scope>
</reference>